<organism evidence="4 5">
    <name type="scientific">Geofilum rubicundum JCM 15548</name>
    <dbReference type="NCBI Taxonomy" id="1236989"/>
    <lineage>
        <taxon>Bacteria</taxon>
        <taxon>Pseudomonadati</taxon>
        <taxon>Bacteroidota</taxon>
        <taxon>Bacteroidia</taxon>
        <taxon>Marinilabiliales</taxon>
        <taxon>Marinilabiliaceae</taxon>
        <taxon>Geofilum</taxon>
    </lineage>
</organism>
<comment type="caution">
    <text evidence="4">The sequence shown here is derived from an EMBL/GenBank/DDBJ whole genome shotgun (WGS) entry which is preliminary data.</text>
</comment>
<dbReference type="STRING" id="1236989.JCM15548_12022"/>
<keyword evidence="2" id="KW-0326">Glycosidase</keyword>
<accession>A0A0E9LY43</accession>
<dbReference type="PANTHER" id="PTHR43863">
    <property type="entry name" value="HYDROLASE, PUTATIVE (AFU_ORTHOLOGUE AFUA_1G03140)-RELATED"/>
    <property type="match status" value="1"/>
</dbReference>
<feature type="domain" description="Glycoside hydrolase family 31 TIM barrel" evidence="3">
    <location>
        <begin position="15"/>
        <end position="90"/>
    </location>
</feature>
<keyword evidence="5" id="KW-1185">Reference proteome</keyword>
<protein>
    <submittedName>
        <fullName evidence="4">Alpha-xylosidase</fullName>
    </submittedName>
</protein>
<reference evidence="4 5" key="1">
    <citation type="journal article" date="2015" name="Microbes Environ.">
        <title>Distribution and evolution of nitrogen fixation genes in the phylum bacteroidetes.</title>
        <authorList>
            <person name="Inoue J."/>
            <person name="Oshima K."/>
            <person name="Suda W."/>
            <person name="Sakamoto M."/>
            <person name="Iino T."/>
            <person name="Noda S."/>
            <person name="Hongoh Y."/>
            <person name="Hattori M."/>
            <person name="Ohkuma M."/>
        </authorList>
    </citation>
    <scope>NUCLEOTIDE SEQUENCE [LARGE SCALE GENOMIC DNA]</scope>
    <source>
        <strain evidence="4">JCM 15548</strain>
    </source>
</reference>
<comment type="similarity">
    <text evidence="1 2">Belongs to the glycosyl hydrolase 31 family.</text>
</comment>
<dbReference type="AlphaFoldDB" id="A0A0E9LY43"/>
<dbReference type="InterPro" id="IPR051816">
    <property type="entry name" value="Glycosyl_Hydrolase_31"/>
</dbReference>
<dbReference type="InterPro" id="IPR017853">
    <property type="entry name" value="GH"/>
</dbReference>
<dbReference type="PANTHER" id="PTHR43863:SF2">
    <property type="entry name" value="MALTASE-GLUCOAMYLASE"/>
    <property type="match status" value="1"/>
</dbReference>
<dbReference type="GO" id="GO:0005975">
    <property type="term" value="P:carbohydrate metabolic process"/>
    <property type="evidence" value="ECO:0007669"/>
    <property type="project" value="InterPro"/>
</dbReference>
<dbReference type="Gene3D" id="3.20.20.80">
    <property type="entry name" value="Glycosidases"/>
    <property type="match status" value="1"/>
</dbReference>
<proteinExistence type="inferred from homology"/>
<keyword evidence="2" id="KW-0378">Hydrolase</keyword>
<dbReference type="InterPro" id="IPR000322">
    <property type="entry name" value="Glyco_hydro_31_TIM"/>
</dbReference>
<dbReference type="Pfam" id="PF01055">
    <property type="entry name" value="Glyco_hydro_31_2nd"/>
    <property type="match status" value="1"/>
</dbReference>
<evidence type="ECO:0000313" key="4">
    <source>
        <dbReference type="EMBL" id="GAO29795.1"/>
    </source>
</evidence>
<dbReference type="GO" id="GO:0004553">
    <property type="term" value="F:hydrolase activity, hydrolyzing O-glycosyl compounds"/>
    <property type="evidence" value="ECO:0007669"/>
    <property type="project" value="InterPro"/>
</dbReference>
<evidence type="ECO:0000259" key="3">
    <source>
        <dbReference type="Pfam" id="PF01055"/>
    </source>
</evidence>
<sequence length="114" mass="12964">MEYRKALMNPTYYGPSTKYFNAYALMNAKGIYEGQRDYNPEERVFILTRSGFAGMQRYGTVTWSGDVGTVWEDLKAQITAGVNFSMSGMPTGPWILAVSALRSDTKWPKRDRKT</sequence>
<evidence type="ECO:0000256" key="2">
    <source>
        <dbReference type="RuleBase" id="RU361185"/>
    </source>
</evidence>
<evidence type="ECO:0000256" key="1">
    <source>
        <dbReference type="ARBA" id="ARBA00007806"/>
    </source>
</evidence>
<dbReference type="SUPFAM" id="SSF51445">
    <property type="entry name" value="(Trans)glycosidases"/>
    <property type="match status" value="1"/>
</dbReference>
<gene>
    <name evidence="4" type="ORF">JCM15548_12022</name>
</gene>
<name>A0A0E9LY43_9BACT</name>
<evidence type="ECO:0000313" key="5">
    <source>
        <dbReference type="Proteomes" id="UP000032900"/>
    </source>
</evidence>
<dbReference type="EMBL" id="BAZW01000013">
    <property type="protein sequence ID" value="GAO29795.1"/>
    <property type="molecule type" value="Genomic_DNA"/>
</dbReference>
<dbReference type="Proteomes" id="UP000032900">
    <property type="component" value="Unassembled WGS sequence"/>
</dbReference>